<reference evidence="1" key="1">
    <citation type="submission" date="2021-06" db="EMBL/GenBank/DDBJ databases">
        <title>44 bacteria genomes isolated from Dapeng, Shenzhen.</title>
        <authorList>
            <person name="Zheng W."/>
            <person name="Yu S."/>
            <person name="Huang Y."/>
        </authorList>
    </citation>
    <scope>NUCLEOTIDE SEQUENCE</scope>
    <source>
        <strain evidence="1">DP5N28-2</strain>
    </source>
</reference>
<organism evidence="1 2">
    <name type="scientific">Membranihabitans marinus</name>
    <dbReference type="NCBI Taxonomy" id="1227546"/>
    <lineage>
        <taxon>Bacteria</taxon>
        <taxon>Pseudomonadati</taxon>
        <taxon>Bacteroidota</taxon>
        <taxon>Saprospiria</taxon>
        <taxon>Saprospirales</taxon>
        <taxon>Saprospiraceae</taxon>
        <taxon>Membranihabitans</taxon>
    </lineage>
</organism>
<dbReference type="PANTHER" id="PTHR38471">
    <property type="entry name" value="FOUR HELIX BUNDLE PROTEIN"/>
    <property type="match status" value="1"/>
</dbReference>
<gene>
    <name evidence="1" type="ORF">KUV50_18895</name>
</gene>
<dbReference type="Proteomes" id="UP000753961">
    <property type="component" value="Unassembled WGS sequence"/>
</dbReference>
<dbReference type="NCBIfam" id="TIGR02436">
    <property type="entry name" value="four helix bundle protein"/>
    <property type="match status" value="1"/>
</dbReference>
<dbReference type="RefSeq" id="WP_222581776.1">
    <property type="nucleotide sequence ID" value="NZ_JAHVHU010000027.1"/>
</dbReference>
<keyword evidence="2" id="KW-1185">Reference proteome</keyword>
<evidence type="ECO:0000313" key="2">
    <source>
        <dbReference type="Proteomes" id="UP000753961"/>
    </source>
</evidence>
<dbReference type="PIRSF" id="PIRSF035652">
    <property type="entry name" value="CHP02436"/>
    <property type="match status" value="1"/>
</dbReference>
<evidence type="ECO:0000313" key="1">
    <source>
        <dbReference type="EMBL" id="MBY5960226.1"/>
    </source>
</evidence>
<dbReference type="InterPro" id="IPR036583">
    <property type="entry name" value="23S_rRNA_IVS_sf"/>
</dbReference>
<dbReference type="PANTHER" id="PTHR38471:SF2">
    <property type="entry name" value="FOUR HELIX BUNDLE PROTEIN"/>
    <property type="match status" value="1"/>
</dbReference>
<accession>A0A953I0N0</accession>
<protein>
    <submittedName>
        <fullName evidence="1">Four helix bundle protein</fullName>
    </submittedName>
</protein>
<dbReference type="Gene3D" id="1.20.1440.60">
    <property type="entry name" value="23S rRNA-intervening sequence"/>
    <property type="match status" value="1"/>
</dbReference>
<proteinExistence type="predicted"/>
<dbReference type="AlphaFoldDB" id="A0A953I0N0"/>
<dbReference type="SUPFAM" id="SSF158446">
    <property type="entry name" value="IVS-encoded protein-like"/>
    <property type="match status" value="1"/>
</dbReference>
<name>A0A953I0N0_9BACT</name>
<dbReference type="EMBL" id="JAHVHU010000027">
    <property type="protein sequence ID" value="MBY5960226.1"/>
    <property type="molecule type" value="Genomic_DNA"/>
</dbReference>
<comment type="caution">
    <text evidence="1">The sequence shown here is derived from an EMBL/GenBank/DDBJ whole genome shotgun (WGS) entry which is preliminary data.</text>
</comment>
<dbReference type="InterPro" id="IPR012657">
    <property type="entry name" value="23S_rRNA-intervening_sequence"/>
</dbReference>
<dbReference type="Pfam" id="PF05635">
    <property type="entry name" value="23S_rRNA_IVP"/>
    <property type="match status" value="1"/>
</dbReference>
<sequence length="118" mass="13727">MKKHNVIKELSFEFAVTVIALYKTLIHSKKEYVMSKQLLRSGKAIGAIYREAEHAESAPDFIHKMAMVQKECNETMYWLELLHRTEYITLDQFKDIYPSALSLMKLSTKIITSSKARK</sequence>